<comment type="similarity">
    <text evidence="1">Belongs to the multi antimicrobial extrusion (MATE) (TC 2.A.66.1) family.</text>
</comment>
<keyword evidence="2" id="KW-1133">Transmembrane helix</keyword>
<dbReference type="PANTHER" id="PTHR11206">
    <property type="entry name" value="MULTIDRUG RESISTANCE PROTEIN"/>
    <property type="match status" value="1"/>
</dbReference>
<dbReference type="GO" id="GO:0015297">
    <property type="term" value="F:antiporter activity"/>
    <property type="evidence" value="ECO:0007669"/>
    <property type="project" value="InterPro"/>
</dbReference>
<evidence type="ECO:0000313" key="5">
    <source>
        <dbReference type="Proteomes" id="UP000001876"/>
    </source>
</evidence>
<dbReference type="GO" id="GO:0016020">
    <property type="term" value="C:membrane"/>
    <property type="evidence" value="ECO:0007669"/>
    <property type="project" value="InterPro"/>
</dbReference>
<keyword evidence="3" id="KW-0732">Signal</keyword>
<feature type="transmembrane region" description="Helical" evidence="2">
    <location>
        <begin position="33"/>
        <end position="58"/>
    </location>
</feature>
<protein>
    <submittedName>
        <fullName evidence="4">Multidrug/Oligosaccharidyl-lipid/Polysaccharide flippase superfamily</fullName>
    </submittedName>
</protein>
<dbReference type="NCBIfam" id="TIGR00797">
    <property type="entry name" value="matE"/>
    <property type="match status" value="1"/>
</dbReference>
<keyword evidence="5" id="KW-1185">Reference proteome</keyword>
<feature type="chain" id="PRO_5002912198" evidence="3">
    <location>
        <begin position="18"/>
        <end position="439"/>
    </location>
</feature>
<dbReference type="EMBL" id="GG663741">
    <property type="protein sequence ID" value="EEH55628.1"/>
    <property type="molecule type" value="Genomic_DNA"/>
</dbReference>
<feature type="transmembrane region" description="Helical" evidence="2">
    <location>
        <begin position="214"/>
        <end position="234"/>
    </location>
</feature>
<keyword evidence="2" id="KW-0472">Membrane</keyword>
<name>C1MWR8_MICPC</name>
<feature type="transmembrane region" description="Helical" evidence="2">
    <location>
        <begin position="70"/>
        <end position="90"/>
    </location>
</feature>
<organism evidence="5">
    <name type="scientific">Micromonas pusilla (strain CCMP1545)</name>
    <name type="common">Picoplanktonic green alga</name>
    <dbReference type="NCBI Taxonomy" id="564608"/>
    <lineage>
        <taxon>Eukaryota</taxon>
        <taxon>Viridiplantae</taxon>
        <taxon>Chlorophyta</taxon>
        <taxon>Mamiellophyceae</taxon>
        <taxon>Mamiellales</taxon>
        <taxon>Mamiellaceae</taxon>
        <taxon>Micromonas</taxon>
    </lineage>
</organism>
<feature type="transmembrane region" description="Helical" evidence="2">
    <location>
        <begin position="102"/>
        <end position="122"/>
    </location>
</feature>
<gene>
    <name evidence="4" type="ORF">MICPUCDRAFT_34110</name>
</gene>
<feature type="signal peptide" evidence="3">
    <location>
        <begin position="1"/>
        <end position="17"/>
    </location>
</feature>
<dbReference type="AlphaFoldDB" id="C1MWR8"/>
<feature type="transmembrane region" description="Helical" evidence="2">
    <location>
        <begin position="173"/>
        <end position="194"/>
    </location>
</feature>
<accession>C1MWR8</accession>
<evidence type="ECO:0000256" key="3">
    <source>
        <dbReference type="SAM" id="SignalP"/>
    </source>
</evidence>
<dbReference type="OMA" id="NLLGFWV"/>
<evidence type="ECO:0000256" key="1">
    <source>
        <dbReference type="ARBA" id="ARBA00010199"/>
    </source>
</evidence>
<dbReference type="KEGG" id="mpp:MICPUCDRAFT_34110"/>
<dbReference type="Pfam" id="PF01554">
    <property type="entry name" value="MatE"/>
    <property type="match status" value="2"/>
</dbReference>
<sequence>MLGLLTALDTLLAAAFGAGNFEAYGAWTQTASAVVSALSIPVSVFLGVATTPLLLAIGQDATLSKLAGRYCAHLTWGLLPYYLFIVAMKFMQTQRVLAPPVWIAVIANVVNVGLNYALIYAADLGFDGAPIATSASRWFQFIAGMTYLLSRPASTAKTRPRSFIGWRRLRRSVVAFASLAGPGLAMLMIEAWTFEITTIMAGYLGTVALDAHLTMLQLATFSFLSLPFAVAAAATIRIGAALGGGDAAAAKDAAAITFAVSLGFMAICGVIFAACADYLGYLFTDDEEVVRAVAEIAYIAALFQLADGGQARQRGAAGGVFRGMGKQLTVMKRNLLGFWVLGLPAGGLLCFVAGMRLPGLWWGLTVGLSVTTAISVAHLSMIDWELERDLAIERGLKNGSRDGDGDADGGDDADDDNVVAEAACVRGERENGGKYDNVV</sequence>
<dbReference type="eggNOG" id="KOG1347">
    <property type="taxonomic scope" value="Eukaryota"/>
</dbReference>
<feature type="transmembrane region" description="Helical" evidence="2">
    <location>
        <begin position="255"/>
        <end position="283"/>
    </location>
</feature>
<evidence type="ECO:0000256" key="2">
    <source>
        <dbReference type="SAM" id="Phobius"/>
    </source>
</evidence>
<dbReference type="InterPro" id="IPR002528">
    <property type="entry name" value="MATE_fam"/>
</dbReference>
<dbReference type="Proteomes" id="UP000001876">
    <property type="component" value="Unassembled WGS sequence"/>
</dbReference>
<dbReference type="STRING" id="564608.C1MWR8"/>
<keyword evidence="2" id="KW-0812">Transmembrane</keyword>
<dbReference type="GeneID" id="9685411"/>
<feature type="transmembrane region" description="Helical" evidence="2">
    <location>
        <begin position="335"/>
        <end position="354"/>
    </location>
</feature>
<dbReference type="OrthoDB" id="543973at2759"/>
<feature type="transmembrane region" description="Helical" evidence="2">
    <location>
        <begin position="360"/>
        <end position="379"/>
    </location>
</feature>
<dbReference type="RefSeq" id="XP_003059676.1">
    <property type="nucleotide sequence ID" value="XM_003059630.1"/>
</dbReference>
<proteinExistence type="inferred from homology"/>
<evidence type="ECO:0000313" key="4">
    <source>
        <dbReference type="EMBL" id="EEH55628.1"/>
    </source>
</evidence>
<dbReference type="GO" id="GO:0042910">
    <property type="term" value="F:xenobiotic transmembrane transporter activity"/>
    <property type="evidence" value="ECO:0007669"/>
    <property type="project" value="InterPro"/>
</dbReference>
<reference evidence="4 5" key="1">
    <citation type="journal article" date="2009" name="Science">
        <title>Green evolution and dynamic adaptations revealed by genomes of the marine picoeukaryotes Micromonas.</title>
        <authorList>
            <person name="Worden A.Z."/>
            <person name="Lee J.H."/>
            <person name="Mock T."/>
            <person name="Rouze P."/>
            <person name="Simmons M.P."/>
            <person name="Aerts A.L."/>
            <person name="Allen A.E."/>
            <person name="Cuvelier M.L."/>
            <person name="Derelle E."/>
            <person name="Everett M.V."/>
            <person name="Foulon E."/>
            <person name="Grimwood J."/>
            <person name="Gundlach H."/>
            <person name="Henrissat B."/>
            <person name="Napoli C."/>
            <person name="McDonald S.M."/>
            <person name="Parker M.S."/>
            <person name="Rombauts S."/>
            <person name="Salamov A."/>
            <person name="Von Dassow P."/>
            <person name="Badger J.H."/>
            <person name="Coutinho P.M."/>
            <person name="Demir E."/>
            <person name="Dubchak I."/>
            <person name="Gentemann C."/>
            <person name="Eikrem W."/>
            <person name="Gready J.E."/>
            <person name="John U."/>
            <person name="Lanier W."/>
            <person name="Lindquist E.A."/>
            <person name="Lucas S."/>
            <person name="Mayer K.F."/>
            <person name="Moreau H."/>
            <person name="Not F."/>
            <person name="Otillar R."/>
            <person name="Panaud O."/>
            <person name="Pangilinan J."/>
            <person name="Paulsen I."/>
            <person name="Piegu B."/>
            <person name="Poliakov A."/>
            <person name="Robbens S."/>
            <person name="Schmutz J."/>
            <person name="Toulza E."/>
            <person name="Wyss T."/>
            <person name="Zelensky A."/>
            <person name="Zhou K."/>
            <person name="Armbrust E.V."/>
            <person name="Bhattacharya D."/>
            <person name="Goodenough U.W."/>
            <person name="Van de Peer Y."/>
            <person name="Grigoriev I.V."/>
        </authorList>
    </citation>
    <scope>NUCLEOTIDE SEQUENCE [LARGE SCALE GENOMIC DNA]</scope>
    <source>
        <strain evidence="4 5">CCMP1545</strain>
    </source>
</reference>